<evidence type="ECO:0000313" key="1">
    <source>
        <dbReference type="EMBL" id="EGV04921.1"/>
    </source>
</evidence>
<name>F9QBZ7_9PAST</name>
<protein>
    <submittedName>
        <fullName evidence="1">Uncharacterized protein</fullName>
    </submittedName>
</protein>
<dbReference type="EMBL" id="AFUV01000024">
    <property type="protein sequence ID" value="EGV04921.1"/>
    <property type="molecule type" value="Genomic_DNA"/>
</dbReference>
<dbReference type="AlphaFoldDB" id="F9QBZ7"/>
<accession>F9QBZ7</accession>
<evidence type="ECO:0000313" key="2">
    <source>
        <dbReference type="Proteomes" id="UP000006235"/>
    </source>
</evidence>
<sequence length="40" mass="4638">MKKEMRLNLVTLFLISAMNINIAEAQTEETLEQINVVEKM</sequence>
<organism evidence="1 2">
    <name type="scientific">Haemophilus pittmaniae HK 85</name>
    <dbReference type="NCBI Taxonomy" id="1035188"/>
    <lineage>
        <taxon>Bacteria</taxon>
        <taxon>Pseudomonadati</taxon>
        <taxon>Pseudomonadota</taxon>
        <taxon>Gammaproteobacteria</taxon>
        <taxon>Pasteurellales</taxon>
        <taxon>Pasteurellaceae</taxon>
        <taxon>Haemophilus</taxon>
    </lineage>
</organism>
<reference evidence="1 2" key="1">
    <citation type="submission" date="2011-07" db="EMBL/GenBank/DDBJ databases">
        <authorList>
            <person name="Harkins D.M."/>
            <person name="Madupu R."/>
            <person name="Durkin A.S."/>
            <person name="Torralba M."/>
            <person name="Methe B."/>
            <person name="Sutton G.G."/>
            <person name="Nelson K.E."/>
        </authorList>
    </citation>
    <scope>NUCLEOTIDE SEQUENCE [LARGE SCALE GENOMIC DNA]</scope>
    <source>
        <strain evidence="1 2">HK 85</strain>
    </source>
</reference>
<dbReference type="Proteomes" id="UP000006235">
    <property type="component" value="Unassembled WGS sequence"/>
</dbReference>
<gene>
    <name evidence="1" type="ORF">HMPREF9952_1583</name>
</gene>
<comment type="caution">
    <text evidence="1">The sequence shown here is derived from an EMBL/GenBank/DDBJ whole genome shotgun (WGS) entry which is preliminary data.</text>
</comment>
<proteinExistence type="predicted"/>
<dbReference type="RefSeq" id="WP_007243548.1">
    <property type="nucleotide sequence ID" value="NZ_AFUV01000024.1"/>
</dbReference>